<dbReference type="InterPro" id="IPR013655">
    <property type="entry name" value="PAS_fold_3"/>
</dbReference>
<dbReference type="EC" id="2.7.13.3" evidence="2"/>
<keyword evidence="11" id="KW-1185">Reference proteome</keyword>
<accession>A0A3S2U8Z5</accession>
<dbReference type="SMART" id="SM00387">
    <property type="entry name" value="HATPase_c"/>
    <property type="match status" value="1"/>
</dbReference>
<dbReference type="PROSITE" id="PS50113">
    <property type="entry name" value="PAC"/>
    <property type="match status" value="1"/>
</dbReference>
<dbReference type="InterPro" id="IPR005467">
    <property type="entry name" value="His_kinase_dom"/>
</dbReference>
<dbReference type="InterPro" id="IPR003594">
    <property type="entry name" value="HATPase_dom"/>
</dbReference>
<evidence type="ECO:0000256" key="6">
    <source>
        <dbReference type="ARBA" id="ARBA00023012"/>
    </source>
</evidence>
<comment type="caution">
    <text evidence="10">The sequence shown here is derived from an EMBL/GenBank/DDBJ whole genome shotgun (WGS) entry which is preliminary data.</text>
</comment>
<dbReference type="Pfam" id="PF02518">
    <property type="entry name" value="HATPase_c"/>
    <property type="match status" value="1"/>
</dbReference>
<dbReference type="EMBL" id="SACT01000003">
    <property type="protein sequence ID" value="RVT51580.1"/>
    <property type="molecule type" value="Genomic_DNA"/>
</dbReference>
<evidence type="ECO:0000256" key="3">
    <source>
        <dbReference type="ARBA" id="ARBA00022553"/>
    </source>
</evidence>
<keyword evidence="4" id="KW-0808">Transferase</keyword>
<dbReference type="Proteomes" id="UP000288178">
    <property type="component" value="Unassembled WGS sequence"/>
</dbReference>
<evidence type="ECO:0000259" key="8">
    <source>
        <dbReference type="PROSITE" id="PS50112"/>
    </source>
</evidence>
<dbReference type="CDD" id="cd00130">
    <property type="entry name" value="PAS"/>
    <property type="match status" value="2"/>
</dbReference>
<dbReference type="InterPro" id="IPR000700">
    <property type="entry name" value="PAS-assoc_C"/>
</dbReference>
<gene>
    <name evidence="10" type="ORF">ENE75_12240</name>
</gene>
<dbReference type="SMART" id="SM00091">
    <property type="entry name" value="PAS"/>
    <property type="match status" value="2"/>
</dbReference>
<sequence length="501" mass="54840">MSAEVTPPPLLPEASTLFDLLPVGAYRSTPDGRMLRANAALVKFNGYTCEAELIAAVHDIAGEWYVDAAQRERFRRLLATEGRVVGLVSEVYRHRSRERVWISENAHLVRDGLGNVLCYEGTVEEISDRIATQQALERSDAQLQLIARQVPGVVYLAHVSPEGRISFRFISEGVRDLYGVEPEEALRDGHVLQRMRHPEDSARVQQGLSQSEREAGTHVDEFRIVRRDGSLRWVQATSVPIHREADGDHRCGLIVDVTARHEADALRQARDRAETAHHAIAGLLARISHELRTPMNAMLGFTQLLLADPALADRHRRFADESLRAGRHLLALVDDLLELGRAESGDITLQLMALEPEVALDESLALVAPLLQAQVVTVERPASAMPRLRADPLRLRQVLTNLLSNAIKYNHPGGWVAVSAARAGAQVTLTVRDGGPGLDAAQQARLFQPFERLGAERGTVHGTGLGLALSRQFAQAMGGDITAVCTPGQGCSFTLTLPAVT</sequence>
<evidence type="ECO:0000256" key="2">
    <source>
        <dbReference type="ARBA" id="ARBA00012438"/>
    </source>
</evidence>
<feature type="domain" description="PAC" evidence="9">
    <location>
        <begin position="218"/>
        <end position="269"/>
    </location>
</feature>
<keyword evidence="3" id="KW-0597">Phosphoprotein</keyword>
<dbReference type="OrthoDB" id="5519028at2"/>
<dbReference type="AlphaFoldDB" id="A0A3S2U8Z5"/>
<dbReference type="Gene3D" id="3.30.565.10">
    <property type="entry name" value="Histidine kinase-like ATPase, C-terminal domain"/>
    <property type="match status" value="1"/>
</dbReference>
<comment type="catalytic activity">
    <reaction evidence="1">
        <text>ATP + protein L-histidine = ADP + protein N-phospho-L-histidine.</text>
        <dbReference type="EC" id="2.7.13.3"/>
    </reaction>
</comment>
<dbReference type="GO" id="GO:0000155">
    <property type="term" value="F:phosphorelay sensor kinase activity"/>
    <property type="evidence" value="ECO:0007669"/>
    <property type="project" value="InterPro"/>
</dbReference>
<feature type="domain" description="Histidine kinase" evidence="7">
    <location>
        <begin position="286"/>
        <end position="501"/>
    </location>
</feature>
<dbReference type="InterPro" id="IPR036890">
    <property type="entry name" value="HATPase_C_sf"/>
</dbReference>
<dbReference type="SUPFAM" id="SSF47384">
    <property type="entry name" value="Homodimeric domain of signal transducing histidine kinase"/>
    <property type="match status" value="1"/>
</dbReference>
<dbReference type="NCBIfam" id="TIGR00229">
    <property type="entry name" value="sensory_box"/>
    <property type="match status" value="2"/>
</dbReference>
<evidence type="ECO:0000256" key="4">
    <source>
        <dbReference type="ARBA" id="ARBA00022679"/>
    </source>
</evidence>
<dbReference type="CDD" id="cd00075">
    <property type="entry name" value="HATPase"/>
    <property type="match status" value="1"/>
</dbReference>
<dbReference type="Pfam" id="PF13426">
    <property type="entry name" value="PAS_9"/>
    <property type="match status" value="1"/>
</dbReference>
<dbReference type="PROSITE" id="PS50112">
    <property type="entry name" value="PAS"/>
    <property type="match status" value="1"/>
</dbReference>
<dbReference type="SUPFAM" id="SSF55785">
    <property type="entry name" value="PYP-like sensor domain (PAS domain)"/>
    <property type="match status" value="2"/>
</dbReference>
<dbReference type="InterPro" id="IPR004358">
    <property type="entry name" value="Sig_transdc_His_kin-like_C"/>
</dbReference>
<name>A0A3S2U8Z5_9BURK</name>
<dbReference type="InterPro" id="IPR001610">
    <property type="entry name" value="PAC"/>
</dbReference>
<evidence type="ECO:0000313" key="11">
    <source>
        <dbReference type="Proteomes" id="UP000288178"/>
    </source>
</evidence>
<dbReference type="Gene3D" id="3.30.450.20">
    <property type="entry name" value="PAS domain"/>
    <property type="match status" value="2"/>
</dbReference>
<dbReference type="CDD" id="cd00082">
    <property type="entry name" value="HisKA"/>
    <property type="match status" value="1"/>
</dbReference>
<evidence type="ECO:0000256" key="1">
    <source>
        <dbReference type="ARBA" id="ARBA00000085"/>
    </source>
</evidence>
<dbReference type="InterPro" id="IPR050736">
    <property type="entry name" value="Sensor_HK_Regulatory"/>
</dbReference>
<keyword evidence="6" id="KW-0902">Two-component regulatory system</keyword>
<dbReference type="SMART" id="SM00388">
    <property type="entry name" value="HisKA"/>
    <property type="match status" value="1"/>
</dbReference>
<protein>
    <recommendedName>
        <fullName evidence="2">histidine kinase</fullName>
        <ecNumber evidence="2">2.7.13.3</ecNumber>
    </recommendedName>
</protein>
<reference evidence="10 11" key="1">
    <citation type="submission" date="2019-01" db="EMBL/GenBank/DDBJ databases">
        <authorList>
            <person name="Chen W.-M."/>
        </authorList>
    </citation>
    <scope>NUCLEOTIDE SEQUENCE [LARGE SCALE GENOMIC DNA]</scope>
    <source>
        <strain evidence="10 11">ICH-3</strain>
    </source>
</reference>
<dbReference type="PRINTS" id="PR00344">
    <property type="entry name" value="BCTRLSENSOR"/>
</dbReference>
<evidence type="ECO:0000259" key="7">
    <source>
        <dbReference type="PROSITE" id="PS50109"/>
    </source>
</evidence>
<dbReference type="PANTHER" id="PTHR43711">
    <property type="entry name" value="TWO-COMPONENT HISTIDINE KINASE"/>
    <property type="match status" value="1"/>
</dbReference>
<evidence type="ECO:0000256" key="5">
    <source>
        <dbReference type="ARBA" id="ARBA00022777"/>
    </source>
</evidence>
<proteinExistence type="predicted"/>
<dbReference type="Gene3D" id="1.10.287.130">
    <property type="match status" value="1"/>
</dbReference>
<organism evidence="10 11">
    <name type="scientific">Rubrivivax albus</name>
    <dbReference type="NCBI Taxonomy" id="2499835"/>
    <lineage>
        <taxon>Bacteria</taxon>
        <taxon>Pseudomonadati</taxon>
        <taxon>Pseudomonadota</taxon>
        <taxon>Betaproteobacteria</taxon>
        <taxon>Burkholderiales</taxon>
        <taxon>Sphaerotilaceae</taxon>
        <taxon>Rubrivivax</taxon>
    </lineage>
</organism>
<keyword evidence="5 10" id="KW-0418">Kinase</keyword>
<dbReference type="SMART" id="SM00086">
    <property type="entry name" value="PAC"/>
    <property type="match status" value="2"/>
</dbReference>
<evidence type="ECO:0000259" key="9">
    <source>
        <dbReference type="PROSITE" id="PS50113"/>
    </source>
</evidence>
<dbReference type="InterPro" id="IPR035965">
    <property type="entry name" value="PAS-like_dom_sf"/>
</dbReference>
<feature type="domain" description="PAS" evidence="8">
    <location>
        <begin position="139"/>
        <end position="215"/>
    </location>
</feature>
<dbReference type="RefSeq" id="WP_128198581.1">
    <property type="nucleotide sequence ID" value="NZ_SACT01000003.1"/>
</dbReference>
<dbReference type="Pfam" id="PF08447">
    <property type="entry name" value="PAS_3"/>
    <property type="match status" value="1"/>
</dbReference>
<evidence type="ECO:0000313" key="10">
    <source>
        <dbReference type="EMBL" id="RVT51580.1"/>
    </source>
</evidence>
<dbReference type="InterPro" id="IPR003661">
    <property type="entry name" value="HisK_dim/P_dom"/>
</dbReference>
<dbReference type="InterPro" id="IPR000014">
    <property type="entry name" value="PAS"/>
</dbReference>
<dbReference type="InterPro" id="IPR036097">
    <property type="entry name" value="HisK_dim/P_sf"/>
</dbReference>
<dbReference type="PANTHER" id="PTHR43711:SF29">
    <property type="entry name" value="HISTIDINE KINASE"/>
    <property type="match status" value="1"/>
</dbReference>
<dbReference type="Pfam" id="PF00512">
    <property type="entry name" value="HisKA"/>
    <property type="match status" value="1"/>
</dbReference>
<dbReference type="PROSITE" id="PS50109">
    <property type="entry name" value="HIS_KIN"/>
    <property type="match status" value="1"/>
</dbReference>
<dbReference type="SUPFAM" id="SSF55874">
    <property type="entry name" value="ATPase domain of HSP90 chaperone/DNA topoisomerase II/histidine kinase"/>
    <property type="match status" value="1"/>
</dbReference>